<protein>
    <submittedName>
        <fullName evidence="2">Jg2754 protein</fullName>
    </submittedName>
</protein>
<organism evidence="2 3">
    <name type="scientific">Pararge aegeria aegeria</name>
    <dbReference type="NCBI Taxonomy" id="348720"/>
    <lineage>
        <taxon>Eukaryota</taxon>
        <taxon>Metazoa</taxon>
        <taxon>Ecdysozoa</taxon>
        <taxon>Arthropoda</taxon>
        <taxon>Hexapoda</taxon>
        <taxon>Insecta</taxon>
        <taxon>Pterygota</taxon>
        <taxon>Neoptera</taxon>
        <taxon>Endopterygota</taxon>
        <taxon>Lepidoptera</taxon>
        <taxon>Glossata</taxon>
        <taxon>Ditrysia</taxon>
        <taxon>Papilionoidea</taxon>
        <taxon>Nymphalidae</taxon>
        <taxon>Satyrinae</taxon>
        <taxon>Satyrini</taxon>
        <taxon>Parargina</taxon>
        <taxon>Pararge</taxon>
    </lineage>
</organism>
<evidence type="ECO:0000313" key="2">
    <source>
        <dbReference type="EMBL" id="CAH2233219.1"/>
    </source>
</evidence>
<dbReference type="OrthoDB" id="6925579at2759"/>
<proteinExistence type="predicted"/>
<gene>
    <name evidence="2" type="primary">jg2754</name>
    <name evidence="2" type="ORF">PAEG_LOCUS11342</name>
</gene>
<dbReference type="AlphaFoldDB" id="A0A8S4RA14"/>
<dbReference type="EMBL" id="CAKXAJ010024948">
    <property type="protein sequence ID" value="CAH2233219.1"/>
    <property type="molecule type" value="Genomic_DNA"/>
</dbReference>
<comment type="caution">
    <text evidence="2">The sequence shown here is derived from an EMBL/GenBank/DDBJ whole genome shotgun (WGS) entry which is preliminary data.</text>
</comment>
<sequence length="102" mass="11560">MASPRWYEVYNVRISRFPIDINGGLALFGVSAVLGVFRESRVQLSERVSKSVVFVRLHHRELEELPKGLQNVFQITQVVKNINQTRVELNPQVEAEGSVVLA</sequence>
<feature type="transmembrane region" description="Helical" evidence="1">
    <location>
        <begin position="20"/>
        <end position="37"/>
    </location>
</feature>
<keyword evidence="1" id="KW-0472">Membrane</keyword>
<keyword evidence="1" id="KW-0812">Transmembrane</keyword>
<dbReference type="Proteomes" id="UP000838756">
    <property type="component" value="Unassembled WGS sequence"/>
</dbReference>
<reference evidence="2" key="1">
    <citation type="submission" date="2022-03" db="EMBL/GenBank/DDBJ databases">
        <authorList>
            <person name="Lindestad O."/>
        </authorList>
    </citation>
    <scope>NUCLEOTIDE SEQUENCE</scope>
</reference>
<accession>A0A8S4RA14</accession>
<evidence type="ECO:0000313" key="3">
    <source>
        <dbReference type="Proteomes" id="UP000838756"/>
    </source>
</evidence>
<keyword evidence="1" id="KW-1133">Transmembrane helix</keyword>
<evidence type="ECO:0000256" key="1">
    <source>
        <dbReference type="SAM" id="Phobius"/>
    </source>
</evidence>
<keyword evidence="3" id="KW-1185">Reference proteome</keyword>
<name>A0A8S4RA14_9NEOP</name>